<feature type="transmembrane region" description="Helical" evidence="5">
    <location>
        <begin position="6"/>
        <end position="26"/>
    </location>
</feature>
<feature type="transmembrane region" description="Helical" evidence="5">
    <location>
        <begin position="220"/>
        <end position="237"/>
    </location>
</feature>
<proteinExistence type="predicted"/>
<dbReference type="RefSeq" id="WP_103371434.1">
    <property type="nucleotide sequence ID" value="NZ_CBCRVO010000001.1"/>
</dbReference>
<evidence type="ECO:0000259" key="6">
    <source>
        <dbReference type="Pfam" id="PF01578"/>
    </source>
</evidence>
<evidence type="ECO:0000256" key="4">
    <source>
        <dbReference type="ARBA" id="ARBA00023136"/>
    </source>
</evidence>
<feature type="transmembrane region" description="Helical" evidence="5">
    <location>
        <begin position="72"/>
        <end position="90"/>
    </location>
</feature>
<organism evidence="7 8">
    <name type="scientific">Staphylococcus argensis</name>
    <dbReference type="NCBI Taxonomy" id="1607738"/>
    <lineage>
        <taxon>Bacteria</taxon>
        <taxon>Bacillati</taxon>
        <taxon>Bacillota</taxon>
        <taxon>Bacilli</taxon>
        <taxon>Bacillales</taxon>
        <taxon>Staphylococcaceae</taxon>
        <taxon>Staphylococcus</taxon>
    </lineage>
</organism>
<evidence type="ECO:0000313" key="7">
    <source>
        <dbReference type="EMBL" id="POA10174.1"/>
    </source>
</evidence>
<dbReference type="PANTHER" id="PTHR30071">
    <property type="entry name" value="HEME EXPORTER PROTEIN C"/>
    <property type="match status" value="1"/>
</dbReference>
<dbReference type="GO" id="GO:0020037">
    <property type="term" value="F:heme binding"/>
    <property type="evidence" value="ECO:0007669"/>
    <property type="project" value="InterPro"/>
</dbReference>
<dbReference type="PANTHER" id="PTHR30071:SF15">
    <property type="entry name" value="PROTEIN HEMX"/>
    <property type="match status" value="1"/>
</dbReference>
<keyword evidence="2 5" id="KW-0812">Transmembrane</keyword>
<dbReference type="GeneID" id="98297768"/>
<evidence type="ECO:0000313" key="8">
    <source>
        <dbReference type="Proteomes" id="UP000242712"/>
    </source>
</evidence>
<dbReference type="Proteomes" id="UP000242712">
    <property type="component" value="Unassembled WGS sequence"/>
</dbReference>
<feature type="domain" description="Cytochrome c assembly protein" evidence="6">
    <location>
        <begin position="68"/>
        <end position="265"/>
    </location>
</feature>
<keyword evidence="3 5" id="KW-1133">Transmembrane helix</keyword>
<feature type="transmembrane region" description="Helical" evidence="5">
    <location>
        <begin position="133"/>
        <end position="158"/>
    </location>
</feature>
<dbReference type="Pfam" id="PF01578">
    <property type="entry name" value="Cytochrom_C_asm"/>
    <property type="match status" value="1"/>
</dbReference>
<sequence length="278" mass="32388">MQDTLFIRFHELILLVYLISIACYFYDFLNKNYRIRNFGFITLGIVWVLQTISLSIYINMTRHVPLNNIFDVFFALTWLIISISIVISVIKQLNFSIFLFNIIGFTLLALNTFQPTYNQTEGQKLTLINELLIVHVCFATLSYAVFAFAFVNCLLYLIQYRNLKEKRFTQKYFRIGSVATLEKTVFYSSLIGFILLIVSTILGAQWGVNSLDHQFVIDSKMILSIVIIVLYGLYLLCRVKQLLNKQLLIYFNIVLFGLCMVNLLFASHIPNFHQWTSL</sequence>
<dbReference type="EMBL" id="PPPX01000001">
    <property type="protein sequence ID" value="POA10174.1"/>
    <property type="molecule type" value="Genomic_DNA"/>
</dbReference>
<name>A0A2K4FFN8_9STAP</name>
<evidence type="ECO:0000256" key="5">
    <source>
        <dbReference type="SAM" id="Phobius"/>
    </source>
</evidence>
<dbReference type="GO" id="GO:0005886">
    <property type="term" value="C:plasma membrane"/>
    <property type="evidence" value="ECO:0007669"/>
    <property type="project" value="TreeGrafter"/>
</dbReference>
<dbReference type="OrthoDB" id="2417400at2"/>
<protein>
    <submittedName>
        <fullName evidence="7">Cytochrome C assembly protein</fullName>
    </submittedName>
</protein>
<dbReference type="GO" id="GO:0017004">
    <property type="term" value="P:cytochrome complex assembly"/>
    <property type="evidence" value="ECO:0007669"/>
    <property type="project" value="InterPro"/>
</dbReference>
<feature type="transmembrane region" description="Helical" evidence="5">
    <location>
        <begin position="97"/>
        <end position="113"/>
    </location>
</feature>
<feature type="transmembrane region" description="Helical" evidence="5">
    <location>
        <begin position="38"/>
        <end position="60"/>
    </location>
</feature>
<feature type="transmembrane region" description="Helical" evidence="5">
    <location>
        <begin position="184"/>
        <end position="208"/>
    </location>
</feature>
<feature type="transmembrane region" description="Helical" evidence="5">
    <location>
        <begin position="249"/>
        <end position="269"/>
    </location>
</feature>
<comment type="subcellular location">
    <subcellularLocation>
        <location evidence="1">Membrane</location>
        <topology evidence="1">Multi-pass membrane protein</topology>
    </subcellularLocation>
</comment>
<reference evidence="7 8" key="1">
    <citation type="submission" date="2017-08" db="EMBL/GenBank/DDBJ databases">
        <title>Draft genome sequences of 64 type strains of genus Staph aureus.</title>
        <authorList>
            <person name="Cole K."/>
            <person name="Golubchik T."/>
            <person name="Russell J."/>
            <person name="Foster D."/>
            <person name="Llewelyn M."/>
            <person name="Wilson D."/>
            <person name="Crook D."/>
            <person name="Paul J."/>
        </authorList>
    </citation>
    <scope>NUCLEOTIDE SEQUENCE [LARGE SCALE GENOMIC DNA]</scope>
    <source>
        <strain evidence="7 8">DSM 29875</strain>
    </source>
</reference>
<gene>
    <name evidence="7" type="ORF">CD039_05340</name>
</gene>
<dbReference type="AlphaFoldDB" id="A0A2K4FFN8"/>
<comment type="caution">
    <text evidence="7">The sequence shown here is derived from an EMBL/GenBank/DDBJ whole genome shotgun (WGS) entry which is preliminary data.</text>
</comment>
<accession>A0A2K4FFN8</accession>
<evidence type="ECO:0000256" key="3">
    <source>
        <dbReference type="ARBA" id="ARBA00022989"/>
    </source>
</evidence>
<evidence type="ECO:0000256" key="2">
    <source>
        <dbReference type="ARBA" id="ARBA00022692"/>
    </source>
</evidence>
<keyword evidence="8" id="KW-1185">Reference proteome</keyword>
<dbReference type="InterPro" id="IPR002541">
    <property type="entry name" value="Cyt_c_assembly"/>
</dbReference>
<evidence type="ECO:0000256" key="1">
    <source>
        <dbReference type="ARBA" id="ARBA00004141"/>
    </source>
</evidence>
<keyword evidence="4 5" id="KW-0472">Membrane</keyword>
<dbReference type="InterPro" id="IPR045062">
    <property type="entry name" value="Cyt_c_biogenesis_CcsA/CcmC"/>
</dbReference>